<dbReference type="AlphaFoldDB" id="A0A1W7RAP1"/>
<feature type="region of interest" description="Disordered" evidence="2">
    <location>
        <begin position="195"/>
        <end position="217"/>
    </location>
</feature>
<dbReference type="PANTHER" id="PTHR15895">
    <property type="entry name" value="IMMEDIATE EARLY RESPONSE GENE"/>
    <property type="match status" value="1"/>
</dbReference>
<evidence type="ECO:0000259" key="3">
    <source>
        <dbReference type="PROSITE" id="PS51053"/>
    </source>
</evidence>
<dbReference type="PROSITE" id="PS51053">
    <property type="entry name" value="SERTA"/>
    <property type="match status" value="1"/>
</dbReference>
<accession>A0A1W7RAP1</accession>
<evidence type="ECO:0000313" key="4">
    <source>
        <dbReference type="EMBL" id="JAV48186.1"/>
    </source>
</evidence>
<reference evidence="4" key="1">
    <citation type="submission" date="2016-11" db="EMBL/GenBank/DDBJ databases">
        <title>Venom-gland transcriptomics and venom proteomics of the black-back scorpion (Hadrurus spadix) reveal detectability challenges and an unexplored realm of animal toxin diversity.</title>
        <authorList>
            <person name="Rokyta D.R."/>
            <person name="Ward M.J."/>
        </authorList>
    </citation>
    <scope>NUCLEOTIDE SEQUENCE</scope>
    <source>
        <tissue evidence="4">Venom gland</tissue>
    </source>
</reference>
<sequence length="307" mass="33837">MLNQPVCHKMVSQEEAQRLINISLGKIASYRNQRGSSNLHKNVLVANVLRRVRNTAVEEESFYQVSNVNSSQALTNVCENTCTEDSVNAKPNDVFGRLAIHAGDVTMSHGDSDVGDFLVEGCEENESPNNTTDFSATDDISENVLAENTVMRTKSVKRRLPAAIEDCVSVKRRRECNSDESMRWRVTRRLSVSDCDGDTETDNIDSSNDQESHVLDSRDTPMDVEQICGLVSVFRSSFQGLGYLGSATTEQINSRDAGSYPTSKTEGRQNCSLRRGLSLPDLCAKQAVDGLSRQPFKMCTPALALTV</sequence>
<evidence type="ECO:0000256" key="1">
    <source>
        <dbReference type="ARBA" id="ARBA00006186"/>
    </source>
</evidence>
<feature type="domain" description="SERTA" evidence="3">
    <location>
        <begin position="12"/>
        <end position="60"/>
    </location>
</feature>
<protein>
    <submittedName>
        <fullName evidence="4">Early growth response 2</fullName>
    </submittedName>
</protein>
<dbReference type="EMBL" id="GFAH01000203">
    <property type="protein sequence ID" value="JAV48186.1"/>
    <property type="molecule type" value="Transcribed_RNA"/>
</dbReference>
<comment type="similarity">
    <text evidence="1">Belongs to the IER family.</text>
</comment>
<dbReference type="InterPro" id="IPR008653">
    <property type="entry name" value="IER"/>
</dbReference>
<dbReference type="Pfam" id="PF05760">
    <property type="entry name" value="IER"/>
    <property type="match status" value="1"/>
</dbReference>
<evidence type="ECO:0000256" key="2">
    <source>
        <dbReference type="SAM" id="MobiDB-lite"/>
    </source>
</evidence>
<organism evidence="4">
    <name type="scientific">Hadrurus spadix</name>
    <dbReference type="NCBI Taxonomy" id="141984"/>
    <lineage>
        <taxon>Eukaryota</taxon>
        <taxon>Metazoa</taxon>
        <taxon>Ecdysozoa</taxon>
        <taxon>Arthropoda</taxon>
        <taxon>Chelicerata</taxon>
        <taxon>Arachnida</taxon>
        <taxon>Scorpiones</taxon>
        <taxon>Iurida</taxon>
        <taxon>Iuroidea</taxon>
        <taxon>Hadrurus</taxon>
    </lineage>
</organism>
<dbReference type="InterPro" id="IPR009263">
    <property type="entry name" value="SERTA_dom"/>
</dbReference>
<proteinExistence type="inferred from homology"/>
<name>A0A1W7RAP1_9SCOR</name>